<comment type="similarity">
    <text evidence="1 7">Belongs to the ABC transporter superfamily. ABCF family. Translational throttle EttA subfamily.</text>
</comment>
<comment type="function">
    <text evidence="7">A translation factor that gates the progression of the 70S ribosomal initiation complex (IC, containing tRNA(fMet) in the P-site) into the translation elongation cycle by using a mechanism sensitive to the ATP/ADP ratio. Binds to the 70S ribosome E-site where it modulates the state of the translating ribosome during subunit translocation. ATP hydrolysis probably frees it from the ribosome, which can enter the elongation phase.</text>
</comment>
<keyword evidence="7" id="KW-0963">Cytoplasm</keyword>
<evidence type="ECO:0000313" key="9">
    <source>
        <dbReference type="EMBL" id="MDA5094243.1"/>
    </source>
</evidence>
<comment type="domain">
    <text evidence="7">The arm domain is inserted in the first ABC transporter domain. Probably contacts ribosomal protein L1.</text>
</comment>
<reference evidence="9 10" key="1">
    <citation type="submission" date="2023-01" db="EMBL/GenBank/DDBJ databases">
        <authorList>
            <person name="Yoon J.-W."/>
        </authorList>
    </citation>
    <scope>NUCLEOTIDE SEQUENCE [LARGE SCALE GENOMIC DNA]</scope>
    <source>
        <strain evidence="9 10">KMU-50</strain>
    </source>
</reference>
<sequence>MAAYQYVYHMDGVSKTYPGGKKCFENIRLSFLPGVKIGVVGVNGTGKSTLMRIMAGMDKDFTGEAWAAEGAKVGYLPQEPELDASLDVRGNVMLGVKAKKDILDRYNELAMNYSDETAEEMAKLQDEIDAQNLWDLDAQIDVSMEALRCPPDDADVSTLSGGEKRRVALCKLLLEQPDMLLLDEPTNHLDAETIAWLQQHLIDYKGTILIVTHDRYFLDDITGWILELDRGSGIPYEGNYSSWLEQKAKRLAQEAREDKSKQKTLERELEWMRQGQKARQAKSKARIAAYNEMANQSERDKVGRAQIVIPNGPRLGGKVIEVTGLKKHMGDKQLIENLDFSLPPGGIVGVIGPNGAGKSTLFKMLTGQEQPDDGTIELGDTVQLSYVDQSRDDLNANETVWEAISGGAEIIELGDAQVNSRAYCSSFNFKGGDQQKKLNLLSGGERNRVHMARLLKEGGNVLLLDEPTNDLDVETLRALEDALVDFAGCAVVISHDRFFLDRICTHILAFEGDAHVEWFEGNFEDYEEDKKRRLGPDALEPKRLKHKKFTR</sequence>
<dbReference type="HAMAP" id="MF_00847">
    <property type="entry name" value="EttA"/>
    <property type="match status" value="1"/>
</dbReference>
<dbReference type="InterPro" id="IPR003593">
    <property type="entry name" value="AAA+_ATPase"/>
</dbReference>
<protein>
    <recommendedName>
        <fullName evidence="7">Energy-dependent translational throttle protein EttA</fullName>
        <ecNumber evidence="7">3.6.1.-</ecNumber>
    </recommendedName>
    <alternativeName>
        <fullName evidence="7">Translational regulatory factor EttA</fullName>
    </alternativeName>
</protein>
<keyword evidence="2 7" id="KW-0820">tRNA-binding</keyword>
<feature type="domain" description="ABC transporter" evidence="8">
    <location>
        <begin position="8"/>
        <end position="255"/>
    </location>
</feature>
<dbReference type="RefSeq" id="WP_271053951.1">
    <property type="nucleotide sequence ID" value="NZ_JAQIIO010000004.1"/>
</dbReference>
<dbReference type="Pfam" id="PF00005">
    <property type="entry name" value="ABC_tran"/>
    <property type="match status" value="2"/>
</dbReference>
<dbReference type="InterPro" id="IPR003439">
    <property type="entry name" value="ABC_transporter-like_ATP-bd"/>
</dbReference>
<dbReference type="InterPro" id="IPR017871">
    <property type="entry name" value="ABC_transporter-like_CS"/>
</dbReference>
<feature type="binding site" evidence="7">
    <location>
        <begin position="41"/>
        <end position="48"/>
    </location>
    <ligand>
        <name>ATP</name>
        <dbReference type="ChEBI" id="CHEBI:30616"/>
        <label>1</label>
    </ligand>
</feature>
<dbReference type="PROSITE" id="PS00211">
    <property type="entry name" value="ABC_TRANSPORTER_1"/>
    <property type="match status" value="1"/>
</dbReference>
<dbReference type="Gene3D" id="3.40.50.300">
    <property type="entry name" value="P-loop containing nucleotide triphosphate hydrolases"/>
    <property type="match status" value="2"/>
</dbReference>
<dbReference type="PANTHER" id="PTHR43858">
    <property type="entry name" value="ENERGY-DEPENDENT TRANSLATIONAL THROTTLE PROTEIN ETTA"/>
    <property type="match status" value="1"/>
</dbReference>
<evidence type="ECO:0000256" key="7">
    <source>
        <dbReference type="HAMAP-Rule" id="MF_00847"/>
    </source>
</evidence>
<evidence type="ECO:0000313" key="10">
    <source>
        <dbReference type="Proteomes" id="UP001528040"/>
    </source>
</evidence>
<comment type="subcellular location">
    <subcellularLocation>
        <location evidence="7">Cytoplasm</location>
    </subcellularLocation>
    <text evidence="7">Associates with ribosomes and polysomes.</text>
</comment>
<proteinExistence type="inferred from homology"/>
<name>A0ABT4W160_9RHOB</name>
<keyword evidence="10" id="KW-1185">Reference proteome</keyword>
<comment type="caution">
    <text evidence="9">The sequence shown here is derived from an EMBL/GenBank/DDBJ whole genome shotgun (WGS) entry which is preliminary data.</text>
</comment>
<keyword evidence="3 7" id="KW-0699">rRNA-binding</keyword>
<dbReference type="SUPFAM" id="SSF52540">
    <property type="entry name" value="P-loop containing nucleoside triphosphate hydrolases"/>
    <property type="match status" value="2"/>
</dbReference>
<dbReference type="EMBL" id="JAQIIO010000004">
    <property type="protein sequence ID" value="MDA5094243.1"/>
    <property type="molecule type" value="Genomic_DNA"/>
</dbReference>
<keyword evidence="7" id="KW-0677">Repeat</keyword>
<dbReference type="SMART" id="SM00382">
    <property type="entry name" value="AAA"/>
    <property type="match status" value="2"/>
</dbReference>
<feature type="region of interest" description="PtIM" evidence="7">
    <location>
        <begin position="238"/>
        <end position="318"/>
    </location>
</feature>
<evidence type="ECO:0000256" key="5">
    <source>
        <dbReference type="ARBA" id="ARBA00022840"/>
    </source>
</evidence>
<evidence type="ECO:0000256" key="4">
    <source>
        <dbReference type="ARBA" id="ARBA00022741"/>
    </source>
</evidence>
<dbReference type="PANTHER" id="PTHR43858:SF1">
    <property type="entry name" value="ABC TRANSPORTER-RELATED PROTEIN"/>
    <property type="match status" value="1"/>
</dbReference>
<keyword evidence="4 7" id="KW-0547">Nucleotide-binding</keyword>
<dbReference type="NCBIfam" id="NF008775">
    <property type="entry name" value="PRK11819.1"/>
    <property type="match status" value="1"/>
</dbReference>
<dbReference type="PROSITE" id="PS50893">
    <property type="entry name" value="ABC_TRANSPORTER_2"/>
    <property type="match status" value="2"/>
</dbReference>
<feature type="binding site" evidence="7">
    <location>
        <begin position="352"/>
        <end position="359"/>
    </location>
    <ligand>
        <name>ATP</name>
        <dbReference type="ChEBI" id="CHEBI:30616"/>
        <label>2</label>
    </ligand>
</feature>
<feature type="domain" description="ABC transporter" evidence="8">
    <location>
        <begin position="320"/>
        <end position="537"/>
    </location>
</feature>
<gene>
    <name evidence="7 9" type="primary">ettA</name>
    <name evidence="9" type="ORF">O2N63_09095</name>
</gene>
<keyword evidence="7" id="KW-0694">RNA-binding</keyword>
<keyword evidence="5 7" id="KW-0067">ATP-binding</keyword>
<dbReference type="NCBIfam" id="TIGR03719">
    <property type="entry name" value="ABC_ABC_ChvD"/>
    <property type="match status" value="1"/>
</dbReference>
<organism evidence="9 10">
    <name type="scientific">Aliiroseovarius salicola</name>
    <dbReference type="NCBI Taxonomy" id="3009082"/>
    <lineage>
        <taxon>Bacteria</taxon>
        <taxon>Pseudomonadati</taxon>
        <taxon>Pseudomonadota</taxon>
        <taxon>Alphaproteobacteria</taxon>
        <taxon>Rhodobacterales</taxon>
        <taxon>Paracoccaceae</taxon>
        <taxon>Aliiroseovarius</taxon>
    </lineage>
</organism>
<evidence type="ECO:0000256" key="1">
    <source>
        <dbReference type="ARBA" id="ARBA00005868"/>
    </source>
</evidence>
<dbReference type="InterPro" id="IPR027417">
    <property type="entry name" value="P-loop_NTPase"/>
</dbReference>
<keyword evidence="7" id="KW-0378">Hydrolase</keyword>
<accession>A0ABT4W160</accession>
<dbReference type="EC" id="3.6.1.-" evidence="7"/>
<dbReference type="Proteomes" id="UP001528040">
    <property type="component" value="Unassembled WGS sequence"/>
</dbReference>
<evidence type="ECO:0000256" key="6">
    <source>
        <dbReference type="ARBA" id="ARBA00022845"/>
    </source>
</evidence>
<dbReference type="InterPro" id="IPR022374">
    <property type="entry name" value="EttA"/>
</dbReference>
<comment type="subunit">
    <text evidence="7">Monomer. Probably contacts ribosomal proteins L1, L5, L33 and S7, the 16S and 23S rRNA and the P-site containing tRNA(fMet).</text>
</comment>
<evidence type="ECO:0000256" key="2">
    <source>
        <dbReference type="ARBA" id="ARBA00022555"/>
    </source>
</evidence>
<keyword evidence="6 7" id="KW-0810">Translation regulation</keyword>
<evidence type="ECO:0000259" key="8">
    <source>
        <dbReference type="PROSITE" id="PS50893"/>
    </source>
</evidence>
<comment type="catalytic activity">
    <reaction evidence="7">
        <text>ATP + H2O = ADP + phosphate + H(+)</text>
        <dbReference type="Rhea" id="RHEA:13065"/>
        <dbReference type="ChEBI" id="CHEBI:15377"/>
        <dbReference type="ChEBI" id="CHEBI:15378"/>
        <dbReference type="ChEBI" id="CHEBI:30616"/>
        <dbReference type="ChEBI" id="CHEBI:43474"/>
        <dbReference type="ChEBI" id="CHEBI:456216"/>
    </reaction>
</comment>
<dbReference type="CDD" id="cd03221">
    <property type="entry name" value="ABCF_EF-3"/>
    <property type="match status" value="2"/>
</dbReference>
<keyword evidence="7" id="KW-0648">Protein biosynthesis</keyword>
<evidence type="ECO:0000256" key="3">
    <source>
        <dbReference type="ARBA" id="ARBA00022730"/>
    </source>
</evidence>
<dbReference type="InterPro" id="IPR032781">
    <property type="entry name" value="ABC_tran_Xtn"/>
</dbReference>
<comment type="domain">
    <text evidence="7">The P-site tRNA interaction motif (PtIM domain) probably interacts with the P-site tRNA(fMet) as well as the 23S rRNA.</text>
</comment>
<dbReference type="Pfam" id="PF12848">
    <property type="entry name" value="ABC_tran_Xtn"/>
    <property type="match status" value="1"/>
</dbReference>
<comment type="caution">
    <text evidence="7">Lacks conserved residue(s) required for the propagation of feature annotation.</text>
</comment>